<evidence type="ECO:0000256" key="1">
    <source>
        <dbReference type="SAM" id="Phobius"/>
    </source>
</evidence>
<keyword evidence="1" id="KW-1133">Transmembrane helix</keyword>
<proteinExistence type="predicted"/>
<dbReference type="RefSeq" id="WP_123378941.1">
    <property type="nucleotide sequence ID" value="NZ_RJKN01000002.1"/>
</dbReference>
<dbReference type="InParanoid" id="A0A3N1HQF5"/>
<dbReference type="AlphaFoldDB" id="A0A3N1HQF5"/>
<sequence length="136" mass="14838">MLLTAGLLASAVVAFVSHELGATVHSVISLAVIAVVATHVVSQRRWLRSAVRRRLHHPERVLVVYNLLFATTFVLVNVSGVPVWFWDVGGLVAEVHNVTGLLFLVLVFGHLALNGRRLLTRLRGRRPQAPPVTTAA</sequence>
<keyword evidence="3" id="KW-1185">Reference proteome</keyword>
<protein>
    <recommendedName>
        <fullName evidence="4">DUF4405 domain-containing protein</fullName>
    </recommendedName>
</protein>
<feature type="transmembrane region" description="Helical" evidence="1">
    <location>
        <begin position="62"/>
        <end position="86"/>
    </location>
</feature>
<evidence type="ECO:0000313" key="2">
    <source>
        <dbReference type="EMBL" id="ROP44690.1"/>
    </source>
</evidence>
<name>A0A3N1HQF5_9ACTN</name>
<comment type="caution">
    <text evidence="2">The sequence shown here is derived from an EMBL/GenBank/DDBJ whole genome shotgun (WGS) entry which is preliminary data.</text>
</comment>
<organism evidence="2 3">
    <name type="scientific">Pseudokineococcus lusitanus</name>
    <dbReference type="NCBI Taxonomy" id="763993"/>
    <lineage>
        <taxon>Bacteria</taxon>
        <taxon>Bacillati</taxon>
        <taxon>Actinomycetota</taxon>
        <taxon>Actinomycetes</taxon>
        <taxon>Kineosporiales</taxon>
        <taxon>Kineosporiaceae</taxon>
        <taxon>Pseudokineococcus</taxon>
    </lineage>
</organism>
<accession>A0A3N1HQF5</accession>
<keyword evidence="1" id="KW-0472">Membrane</keyword>
<dbReference type="Proteomes" id="UP000276232">
    <property type="component" value="Unassembled WGS sequence"/>
</dbReference>
<gene>
    <name evidence="2" type="ORF">EDC03_0816</name>
</gene>
<reference evidence="2 3" key="1">
    <citation type="journal article" date="2015" name="Stand. Genomic Sci.">
        <title>Genomic Encyclopedia of Bacterial and Archaeal Type Strains, Phase III: the genomes of soil and plant-associated and newly described type strains.</title>
        <authorList>
            <person name="Whitman W.B."/>
            <person name="Woyke T."/>
            <person name="Klenk H.P."/>
            <person name="Zhou Y."/>
            <person name="Lilburn T.G."/>
            <person name="Beck B.J."/>
            <person name="De Vos P."/>
            <person name="Vandamme P."/>
            <person name="Eisen J.A."/>
            <person name="Garrity G."/>
            <person name="Hugenholtz P."/>
            <person name="Kyrpides N.C."/>
        </authorList>
    </citation>
    <scope>NUCLEOTIDE SEQUENCE [LARGE SCALE GENOMIC DNA]</scope>
    <source>
        <strain evidence="2 3">CECT 7306</strain>
    </source>
</reference>
<feature type="transmembrane region" description="Helical" evidence="1">
    <location>
        <begin position="98"/>
        <end position="115"/>
    </location>
</feature>
<evidence type="ECO:0008006" key="4">
    <source>
        <dbReference type="Google" id="ProtNLM"/>
    </source>
</evidence>
<dbReference type="EMBL" id="RJKN01000002">
    <property type="protein sequence ID" value="ROP44690.1"/>
    <property type="molecule type" value="Genomic_DNA"/>
</dbReference>
<keyword evidence="1" id="KW-0812">Transmembrane</keyword>
<feature type="transmembrane region" description="Helical" evidence="1">
    <location>
        <begin position="24"/>
        <end position="41"/>
    </location>
</feature>
<evidence type="ECO:0000313" key="3">
    <source>
        <dbReference type="Proteomes" id="UP000276232"/>
    </source>
</evidence>